<comment type="caution">
    <text evidence="3">The sequence shown here is derived from an EMBL/GenBank/DDBJ whole genome shotgun (WGS) entry which is preliminary data.</text>
</comment>
<dbReference type="OrthoDB" id="10320494at2759"/>
<proteinExistence type="predicted"/>
<keyword evidence="1" id="KW-0175">Coiled coil</keyword>
<keyword evidence="4" id="KW-1185">Reference proteome</keyword>
<feature type="compositionally biased region" description="Polar residues" evidence="2">
    <location>
        <begin position="25"/>
        <end position="43"/>
    </location>
</feature>
<evidence type="ECO:0000256" key="2">
    <source>
        <dbReference type="SAM" id="MobiDB-lite"/>
    </source>
</evidence>
<feature type="compositionally biased region" description="Polar residues" evidence="2">
    <location>
        <begin position="52"/>
        <end position="67"/>
    </location>
</feature>
<reference evidence="3 4" key="1">
    <citation type="journal article" date="2018" name="IMA Fungus">
        <title>IMA Genome-F 9: Draft genome sequence of Annulohypoxylon stygium, Aspergillus mulundensis, Berkeleyomyces basicola (syn. Thielaviopsis basicola), Ceratocystis smalleyi, two Cercospora beticola strains, Coleophoma cylindrospora, Fusarium fracticaudum, Phialophora cf. hyalina, and Morchella septimelata.</title>
        <authorList>
            <person name="Wingfield B.D."/>
            <person name="Bills G.F."/>
            <person name="Dong Y."/>
            <person name="Huang W."/>
            <person name="Nel W.J."/>
            <person name="Swalarsk-Parry B.S."/>
            <person name="Vaghefi N."/>
            <person name="Wilken P.M."/>
            <person name="An Z."/>
            <person name="de Beer Z.W."/>
            <person name="De Vos L."/>
            <person name="Chen L."/>
            <person name="Duong T.A."/>
            <person name="Gao Y."/>
            <person name="Hammerbacher A."/>
            <person name="Kikkert J.R."/>
            <person name="Li Y."/>
            <person name="Li H."/>
            <person name="Li K."/>
            <person name="Li Q."/>
            <person name="Liu X."/>
            <person name="Ma X."/>
            <person name="Naidoo K."/>
            <person name="Pethybridge S.J."/>
            <person name="Sun J."/>
            <person name="Steenkamp E.T."/>
            <person name="van der Nest M.A."/>
            <person name="van Wyk S."/>
            <person name="Wingfield M.J."/>
            <person name="Xiong C."/>
            <person name="Yue Q."/>
            <person name="Zhang X."/>
        </authorList>
    </citation>
    <scope>NUCLEOTIDE SEQUENCE [LARGE SCALE GENOMIC DNA]</scope>
    <source>
        <strain evidence="3 4">BP5796</strain>
    </source>
</reference>
<sequence>MDSRPSSPPRKRRKTRKALALDEANATSSPRGQVDSPDTSTQVLEGPGIRDSPNTSSRGRKAVNQNIDTRHSDRQSTPAGARRSDVTSTMERPFASANGTGGNEDTIIVRPLHSSILTSSDSKTKHGSTTTPRGTARDTTEKPPPAAKSMEITQDSPLPTGGIKPMVDTNTSKVKSGPTRIATRDAGLPLETTCTGAKSTALDKASSVDTDIQFLFDGAYHYIQSAQSWAKKANGRVFAAEKNARLASERCVLLSEQNEQLRCEARDKDEEIRELQRKNAELLEETHQNTTTISTLRTKVQDCEAALSTIAQVITRTKTVPE</sequence>
<organism evidence="3 4">
    <name type="scientific">Coleophoma crateriformis</name>
    <dbReference type="NCBI Taxonomy" id="565419"/>
    <lineage>
        <taxon>Eukaryota</taxon>
        <taxon>Fungi</taxon>
        <taxon>Dikarya</taxon>
        <taxon>Ascomycota</taxon>
        <taxon>Pezizomycotina</taxon>
        <taxon>Leotiomycetes</taxon>
        <taxon>Helotiales</taxon>
        <taxon>Dermateaceae</taxon>
        <taxon>Coleophoma</taxon>
    </lineage>
</organism>
<feature type="coiled-coil region" evidence="1">
    <location>
        <begin position="251"/>
        <end position="288"/>
    </location>
</feature>
<evidence type="ECO:0000256" key="1">
    <source>
        <dbReference type="SAM" id="Coils"/>
    </source>
</evidence>
<dbReference type="AlphaFoldDB" id="A0A3D8QB62"/>
<dbReference type="EMBL" id="PDLN01000020">
    <property type="protein sequence ID" value="RDW59082.1"/>
    <property type="molecule type" value="Genomic_DNA"/>
</dbReference>
<feature type="region of interest" description="Disordered" evidence="2">
    <location>
        <begin position="1"/>
        <end position="179"/>
    </location>
</feature>
<evidence type="ECO:0000313" key="3">
    <source>
        <dbReference type="EMBL" id="RDW59082.1"/>
    </source>
</evidence>
<dbReference type="Proteomes" id="UP000256328">
    <property type="component" value="Unassembled WGS sequence"/>
</dbReference>
<name>A0A3D8QB62_9HELO</name>
<gene>
    <name evidence="3" type="ORF">BP5796_12006</name>
</gene>
<evidence type="ECO:0000313" key="4">
    <source>
        <dbReference type="Proteomes" id="UP000256328"/>
    </source>
</evidence>
<accession>A0A3D8QB62</accession>
<protein>
    <submittedName>
        <fullName evidence="3">Uncharacterized protein</fullName>
    </submittedName>
</protein>